<dbReference type="PANTHER" id="PTHR46917">
    <property type="entry name" value="MORN REPEAT-CONTAINING PROTEIN 2"/>
    <property type="match status" value="1"/>
</dbReference>
<protein>
    <submittedName>
        <fullName evidence="2">MORN repeat-containing protein 2</fullName>
    </submittedName>
</protein>
<name>A0AAV3Z4G1_9GAST</name>
<dbReference type="Proteomes" id="UP000735302">
    <property type="component" value="Unassembled WGS sequence"/>
</dbReference>
<evidence type="ECO:0000256" key="1">
    <source>
        <dbReference type="ARBA" id="ARBA00022737"/>
    </source>
</evidence>
<reference evidence="2 3" key="1">
    <citation type="journal article" date="2021" name="Elife">
        <title>Chloroplast acquisition without the gene transfer in kleptoplastic sea slugs, Plakobranchus ocellatus.</title>
        <authorList>
            <person name="Maeda T."/>
            <person name="Takahashi S."/>
            <person name="Yoshida T."/>
            <person name="Shimamura S."/>
            <person name="Takaki Y."/>
            <person name="Nagai Y."/>
            <person name="Toyoda A."/>
            <person name="Suzuki Y."/>
            <person name="Arimoto A."/>
            <person name="Ishii H."/>
            <person name="Satoh N."/>
            <person name="Nishiyama T."/>
            <person name="Hasebe M."/>
            <person name="Maruyama T."/>
            <person name="Minagawa J."/>
            <person name="Obokata J."/>
            <person name="Shigenobu S."/>
        </authorList>
    </citation>
    <scope>NUCLEOTIDE SEQUENCE [LARGE SCALE GENOMIC DNA]</scope>
</reference>
<gene>
    <name evidence="2" type="ORF">PoB_001594700</name>
</gene>
<accession>A0AAV3Z4G1</accession>
<dbReference type="SMART" id="SM00698">
    <property type="entry name" value="MORN"/>
    <property type="match status" value="3"/>
</dbReference>
<dbReference type="Gene3D" id="2.20.110.10">
    <property type="entry name" value="Histone H3 K4-specific methyltransferase SET7/9 N-terminal domain"/>
    <property type="match status" value="2"/>
</dbReference>
<dbReference type="SUPFAM" id="SSF82185">
    <property type="entry name" value="Histone H3 K4-specific methyltransferase SET7/9 N-terminal domain"/>
    <property type="match status" value="1"/>
</dbReference>
<keyword evidence="1" id="KW-0677">Repeat</keyword>
<sequence length="147" mass="16465">MPGEKRDKKKEKGVNEVTSCVYMFPNGDKYEGDCIQADGGDSIERTGHGIHVTALGIVYEGMWEHDKMNGKGKITHTSGAEYEGEFVNNQFHGFGKYTWPNGSFYEGQFVENRMEGEGEFTDTESQVWTGSFHYKAAPGLKFKLAMS</sequence>
<evidence type="ECO:0000313" key="3">
    <source>
        <dbReference type="Proteomes" id="UP000735302"/>
    </source>
</evidence>
<dbReference type="Pfam" id="PF02493">
    <property type="entry name" value="MORN"/>
    <property type="match status" value="3"/>
</dbReference>
<dbReference type="InterPro" id="IPR003409">
    <property type="entry name" value="MORN"/>
</dbReference>
<organism evidence="2 3">
    <name type="scientific">Plakobranchus ocellatus</name>
    <dbReference type="NCBI Taxonomy" id="259542"/>
    <lineage>
        <taxon>Eukaryota</taxon>
        <taxon>Metazoa</taxon>
        <taxon>Spiralia</taxon>
        <taxon>Lophotrochozoa</taxon>
        <taxon>Mollusca</taxon>
        <taxon>Gastropoda</taxon>
        <taxon>Heterobranchia</taxon>
        <taxon>Euthyneura</taxon>
        <taxon>Panpulmonata</taxon>
        <taxon>Sacoglossa</taxon>
        <taxon>Placobranchoidea</taxon>
        <taxon>Plakobranchidae</taxon>
        <taxon>Plakobranchus</taxon>
    </lineage>
</organism>
<comment type="caution">
    <text evidence="2">The sequence shown here is derived from an EMBL/GenBank/DDBJ whole genome shotgun (WGS) entry which is preliminary data.</text>
</comment>
<dbReference type="PANTHER" id="PTHR46917:SF1">
    <property type="entry name" value="MORN REPEAT-CONTAINING PROTEIN 2"/>
    <property type="match status" value="1"/>
</dbReference>
<keyword evidence="3" id="KW-1185">Reference proteome</keyword>
<evidence type="ECO:0000313" key="2">
    <source>
        <dbReference type="EMBL" id="GFN89441.1"/>
    </source>
</evidence>
<proteinExistence type="predicted"/>
<dbReference type="AlphaFoldDB" id="A0AAV3Z4G1"/>
<dbReference type="EMBL" id="BLXT01001935">
    <property type="protein sequence ID" value="GFN89441.1"/>
    <property type="molecule type" value="Genomic_DNA"/>
</dbReference>
<dbReference type="InterPro" id="IPR052849">
    <property type="entry name" value="MORN_repeat_protein"/>
</dbReference>